<evidence type="ECO:0000313" key="2">
    <source>
        <dbReference type="Proteomes" id="UP001519460"/>
    </source>
</evidence>
<protein>
    <recommendedName>
        <fullName evidence="3">Secreted protein</fullName>
    </recommendedName>
</protein>
<accession>A0ABD0J802</accession>
<reference evidence="1 2" key="1">
    <citation type="journal article" date="2023" name="Sci. Data">
        <title>Genome assembly of the Korean intertidal mud-creeper Batillaria attramentaria.</title>
        <authorList>
            <person name="Patra A.K."/>
            <person name="Ho P.T."/>
            <person name="Jun S."/>
            <person name="Lee S.J."/>
            <person name="Kim Y."/>
            <person name="Won Y.J."/>
        </authorList>
    </citation>
    <scope>NUCLEOTIDE SEQUENCE [LARGE SCALE GENOMIC DNA]</scope>
    <source>
        <strain evidence="1">Wonlab-2016</strain>
    </source>
</reference>
<evidence type="ECO:0000313" key="1">
    <source>
        <dbReference type="EMBL" id="KAK7465049.1"/>
    </source>
</evidence>
<gene>
    <name evidence="1" type="ORF">BaRGS_00037788</name>
</gene>
<evidence type="ECO:0008006" key="3">
    <source>
        <dbReference type="Google" id="ProtNLM"/>
    </source>
</evidence>
<proteinExistence type="predicted"/>
<sequence length="85" mass="9170">MHTFGKVLRLYLSDSLAIECLNSALYNVLLVLLGNVSVAASGLVERREGTVSAGNTHTAFPCSLLRMTLVWTGGDVGNADKIRKY</sequence>
<dbReference type="EMBL" id="JACVVK020000580">
    <property type="protein sequence ID" value="KAK7465049.1"/>
    <property type="molecule type" value="Genomic_DNA"/>
</dbReference>
<organism evidence="1 2">
    <name type="scientific">Batillaria attramentaria</name>
    <dbReference type="NCBI Taxonomy" id="370345"/>
    <lineage>
        <taxon>Eukaryota</taxon>
        <taxon>Metazoa</taxon>
        <taxon>Spiralia</taxon>
        <taxon>Lophotrochozoa</taxon>
        <taxon>Mollusca</taxon>
        <taxon>Gastropoda</taxon>
        <taxon>Caenogastropoda</taxon>
        <taxon>Sorbeoconcha</taxon>
        <taxon>Cerithioidea</taxon>
        <taxon>Batillariidae</taxon>
        <taxon>Batillaria</taxon>
    </lineage>
</organism>
<dbReference type="AlphaFoldDB" id="A0ABD0J802"/>
<keyword evidence="2" id="KW-1185">Reference proteome</keyword>
<dbReference type="Proteomes" id="UP001519460">
    <property type="component" value="Unassembled WGS sequence"/>
</dbReference>
<comment type="caution">
    <text evidence="1">The sequence shown here is derived from an EMBL/GenBank/DDBJ whole genome shotgun (WGS) entry which is preliminary data.</text>
</comment>
<name>A0ABD0J802_9CAEN</name>